<dbReference type="Proteomes" id="UP001222325">
    <property type="component" value="Unassembled WGS sequence"/>
</dbReference>
<evidence type="ECO:0000256" key="1">
    <source>
        <dbReference type="SAM" id="MobiDB-lite"/>
    </source>
</evidence>
<feature type="region of interest" description="Disordered" evidence="1">
    <location>
        <begin position="133"/>
        <end position="152"/>
    </location>
</feature>
<feature type="region of interest" description="Disordered" evidence="1">
    <location>
        <begin position="157"/>
        <end position="192"/>
    </location>
</feature>
<sequence>MDPLTNISTKSSRSFAKGRLILNLEEGSKQRIQIDDIPPFPSPTRINATTRSLRRKRNLSTYRVSAPAQSPVAEAFVIPPVQRPQSMISPLSLGHGLATLHSSTKPIVHNRSHSQPNVVRLGHPTRPYYSAIRSNMSRPSSPLGNTSANLSRPVSTVLPSHISSSSPNILDDTEDGDTFLPPATSRRPSSSKFSLGFGGFSSPASALHSGASVSGEMEMRMALAALARESHQQDTSFQFQETGKKHASVGWRVKQVGKSLKSLVRRKHTP</sequence>
<name>A0AAD6UJ93_9AGAR</name>
<reference evidence="2" key="1">
    <citation type="submission" date="2023-03" db="EMBL/GenBank/DDBJ databases">
        <title>Massive genome expansion in bonnet fungi (Mycena s.s.) driven by repeated elements and novel gene families across ecological guilds.</title>
        <authorList>
            <consortium name="Lawrence Berkeley National Laboratory"/>
            <person name="Harder C.B."/>
            <person name="Miyauchi S."/>
            <person name="Viragh M."/>
            <person name="Kuo A."/>
            <person name="Thoen E."/>
            <person name="Andreopoulos B."/>
            <person name="Lu D."/>
            <person name="Skrede I."/>
            <person name="Drula E."/>
            <person name="Henrissat B."/>
            <person name="Morin E."/>
            <person name="Kohler A."/>
            <person name="Barry K."/>
            <person name="LaButti K."/>
            <person name="Morin E."/>
            <person name="Salamov A."/>
            <person name="Lipzen A."/>
            <person name="Mereny Z."/>
            <person name="Hegedus B."/>
            <person name="Baldrian P."/>
            <person name="Stursova M."/>
            <person name="Weitz H."/>
            <person name="Taylor A."/>
            <person name="Grigoriev I.V."/>
            <person name="Nagy L.G."/>
            <person name="Martin F."/>
            <person name="Kauserud H."/>
        </authorList>
    </citation>
    <scope>NUCLEOTIDE SEQUENCE</scope>
    <source>
        <strain evidence="2">CBHHK173m</strain>
    </source>
</reference>
<organism evidence="2 3">
    <name type="scientific">Mycena belliarum</name>
    <dbReference type="NCBI Taxonomy" id="1033014"/>
    <lineage>
        <taxon>Eukaryota</taxon>
        <taxon>Fungi</taxon>
        <taxon>Dikarya</taxon>
        <taxon>Basidiomycota</taxon>
        <taxon>Agaricomycotina</taxon>
        <taxon>Agaricomycetes</taxon>
        <taxon>Agaricomycetidae</taxon>
        <taxon>Agaricales</taxon>
        <taxon>Marasmiineae</taxon>
        <taxon>Mycenaceae</taxon>
        <taxon>Mycena</taxon>
    </lineage>
</organism>
<dbReference type="AlphaFoldDB" id="A0AAD6UJ93"/>
<accession>A0AAD6UJ93</accession>
<gene>
    <name evidence="2" type="ORF">B0H15DRAFT_202563</name>
</gene>
<evidence type="ECO:0000313" key="3">
    <source>
        <dbReference type="Proteomes" id="UP001222325"/>
    </source>
</evidence>
<comment type="caution">
    <text evidence="2">The sequence shown here is derived from an EMBL/GenBank/DDBJ whole genome shotgun (WGS) entry which is preliminary data.</text>
</comment>
<keyword evidence="3" id="KW-1185">Reference proteome</keyword>
<feature type="compositionally biased region" description="Polar residues" evidence="1">
    <location>
        <begin position="157"/>
        <end position="168"/>
    </location>
</feature>
<proteinExistence type="predicted"/>
<protein>
    <submittedName>
        <fullName evidence="2">Uncharacterized protein</fullName>
    </submittedName>
</protein>
<evidence type="ECO:0000313" key="2">
    <source>
        <dbReference type="EMBL" id="KAJ7103244.1"/>
    </source>
</evidence>
<dbReference type="EMBL" id="JARJCN010000002">
    <property type="protein sequence ID" value="KAJ7103244.1"/>
    <property type="molecule type" value="Genomic_DNA"/>
</dbReference>